<feature type="compositionally biased region" description="Polar residues" evidence="2">
    <location>
        <begin position="340"/>
        <end position="364"/>
    </location>
</feature>
<name>A0A175YPT4_DAUCS</name>
<accession>A0A175YPT4</accession>
<dbReference type="PROSITE" id="PS50882">
    <property type="entry name" value="YTH"/>
    <property type="match status" value="1"/>
</dbReference>
<sequence>MTQDCVRGYVIFLMLIIRKFYLDNPKSHSIVGGKPLLHPIINQIVGERSTKEERIIQGTELNSHLTSPLVDQSETMYNNGAPEFAAVQQGVYYPTTTNYGYICTGMESPNNWDDHQRIFGLDGQEIQYAGAQAENFPYLCYTPSYEYTESPYNPYNPYIPGALIGIDGSYIGSQQYYTVPSYENTVTTPGYYPMVVQSGPDIYPNSTLEPFTEGAVSIANSTDGTGLKHHLSPASAAFTINSSRIASNLTNSFTRGSGVSKINAGPSKQPVTHVSVPSNGYSKAAVSNVFQGRGSQNFDNLSHGKVWSNRNQVKVSQPGNGLSSFGSSAQAKTVTDKVQTKFNGGNGSPDASSEQNRGPRTSNSTKILAVKAYTSKTGEGDPQGSIIIHTDQYNKEDFSVDYVNAKFYTIKSYSEDDVHKSIKYNLWSSTLNGNRKLNNAYEDAKRIGGEETKGCPVFLFFSVNASGQYCGVAEMTGPVDFNKDMDFWQQDKWHGSFPVKWHIIKDVPNPNFRHIILENNENKPVTNSRDTQEIRYKKGMEMLKIFKHYTSKTSLLDDFMYYENRQKLLQQEKARLLIKNYANPFILSREEPPRNLIGFLNPPINEVAKIEKAKENLEKFAVLTDLVSADKEVNKGTEIANNKPVATEDKVEKESGLLKIGSLSINPTKAGVKPVDVTANSPPIVPAAETANASKPVDIVTVGSMPIKVNGFAKSVKSLTVGTISLDPGVLKADKVRPSAKSGSKKG</sequence>
<dbReference type="InterPro" id="IPR007275">
    <property type="entry name" value="YTH_domain"/>
</dbReference>
<comment type="similarity">
    <text evidence="1">Belongs to the YTHDF family.</text>
</comment>
<dbReference type="CDD" id="cd21134">
    <property type="entry name" value="YTH"/>
    <property type="match status" value="1"/>
</dbReference>
<feature type="region of interest" description="Disordered" evidence="2">
    <location>
        <begin position="313"/>
        <end position="364"/>
    </location>
</feature>
<dbReference type="GO" id="GO:0005737">
    <property type="term" value="C:cytoplasm"/>
    <property type="evidence" value="ECO:0007669"/>
    <property type="project" value="TreeGrafter"/>
</dbReference>
<feature type="compositionally biased region" description="Polar residues" evidence="2">
    <location>
        <begin position="313"/>
        <end position="333"/>
    </location>
</feature>
<evidence type="ECO:0000313" key="4">
    <source>
        <dbReference type="EMBL" id="KZM85619.1"/>
    </source>
</evidence>
<dbReference type="EMBL" id="LNRQ01000008">
    <property type="protein sequence ID" value="KZM85619.1"/>
    <property type="molecule type" value="Genomic_DNA"/>
</dbReference>
<dbReference type="STRING" id="79200.A0A175YPT4"/>
<feature type="domain" description="YTH" evidence="3">
    <location>
        <begin position="405"/>
        <end position="546"/>
    </location>
</feature>
<dbReference type="GO" id="GO:1990247">
    <property type="term" value="F:N6-methyladenosine-containing RNA reader activity"/>
    <property type="evidence" value="ECO:0007669"/>
    <property type="project" value="UniProtKB-UniRule"/>
</dbReference>
<dbReference type="SMR" id="A0A175YPT4"/>
<evidence type="ECO:0000259" key="3">
    <source>
        <dbReference type="PROSITE" id="PS50882"/>
    </source>
</evidence>
<evidence type="ECO:0000256" key="2">
    <source>
        <dbReference type="SAM" id="MobiDB-lite"/>
    </source>
</evidence>
<organism evidence="4">
    <name type="scientific">Daucus carota subsp. sativus</name>
    <name type="common">Carrot</name>
    <dbReference type="NCBI Taxonomy" id="79200"/>
    <lineage>
        <taxon>Eukaryota</taxon>
        <taxon>Viridiplantae</taxon>
        <taxon>Streptophyta</taxon>
        <taxon>Embryophyta</taxon>
        <taxon>Tracheophyta</taxon>
        <taxon>Spermatophyta</taxon>
        <taxon>Magnoliopsida</taxon>
        <taxon>eudicotyledons</taxon>
        <taxon>Gunneridae</taxon>
        <taxon>Pentapetalae</taxon>
        <taxon>asterids</taxon>
        <taxon>campanulids</taxon>
        <taxon>Apiales</taxon>
        <taxon>Apiaceae</taxon>
        <taxon>Apioideae</taxon>
        <taxon>Scandiceae</taxon>
        <taxon>Daucinae</taxon>
        <taxon>Daucus</taxon>
        <taxon>Daucus sect. Daucus</taxon>
    </lineage>
</organism>
<keyword evidence="1" id="KW-0694">RNA-binding</keyword>
<protein>
    <recommendedName>
        <fullName evidence="1">YTH domain-containing family protein</fullName>
    </recommendedName>
</protein>
<dbReference type="AlphaFoldDB" id="A0A175YPT4"/>
<comment type="function">
    <text evidence="1">Specifically recognizes and binds N6-methyladenosine (m6A)-containing RNAs, and regulates mRNA stability. M6A is a modification present at internal sites of mRNAs and some non-coding RNAs and plays a role in mRNA stability and processing.</text>
</comment>
<dbReference type="InterPro" id="IPR045168">
    <property type="entry name" value="YTH_prot"/>
</dbReference>
<gene>
    <name evidence="4" type="ORF">DCAR_026959</name>
</gene>
<proteinExistence type="inferred from homology"/>
<comment type="caution">
    <text evidence="4">The sequence shown here is derived from an EMBL/GenBank/DDBJ whole genome shotgun (WGS) entry which is preliminary data.</text>
</comment>
<dbReference type="PANTHER" id="PTHR12357:SF92">
    <property type="entry name" value="YTH DOMAIN-CONTAINING FAMILY PROTEIN"/>
    <property type="match status" value="1"/>
</dbReference>
<dbReference type="Gramene" id="KZM85619">
    <property type="protein sequence ID" value="KZM85619"/>
    <property type="gene ID" value="DCAR_026959"/>
</dbReference>
<evidence type="ECO:0000256" key="1">
    <source>
        <dbReference type="RuleBase" id="RU369095"/>
    </source>
</evidence>
<dbReference type="OMA" id="DHMERTS"/>
<dbReference type="GO" id="GO:0003729">
    <property type="term" value="F:mRNA binding"/>
    <property type="evidence" value="ECO:0007669"/>
    <property type="project" value="UniProtKB-UniRule"/>
</dbReference>
<dbReference type="PANTHER" id="PTHR12357">
    <property type="entry name" value="YTH YT521-B HOMOLOGY DOMAIN-CONTAINING"/>
    <property type="match status" value="1"/>
</dbReference>
<reference evidence="4" key="1">
    <citation type="journal article" date="2016" name="Nat. Genet.">
        <title>A high-quality carrot genome assembly provides new insights into carotenoid accumulation and asterid genome evolution.</title>
        <authorList>
            <person name="Iorizzo M."/>
            <person name="Ellison S."/>
            <person name="Senalik D."/>
            <person name="Zeng P."/>
            <person name="Satapoomin P."/>
            <person name="Huang J."/>
            <person name="Bowman M."/>
            <person name="Iovene M."/>
            <person name="Sanseverino W."/>
            <person name="Cavagnaro P."/>
            <person name="Yildiz M."/>
            <person name="Macko-Podgorni A."/>
            <person name="Moranska E."/>
            <person name="Grzebelus E."/>
            <person name="Grzebelus D."/>
            <person name="Ashrafi H."/>
            <person name="Zheng Z."/>
            <person name="Cheng S."/>
            <person name="Spooner D."/>
            <person name="Van Deynze A."/>
            <person name="Simon P."/>
        </authorList>
    </citation>
    <scope>NUCLEOTIDE SEQUENCE [LARGE SCALE GENOMIC DNA]</scope>
    <source>
        <tissue evidence="4">Leaf</tissue>
    </source>
</reference>
<dbReference type="GO" id="GO:0061157">
    <property type="term" value="P:mRNA destabilization"/>
    <property type="evidence" value="ECO:0007669"/>
    <property type="project" value="TreeGrafter"/>
</dbReference>
<dbReference type="Gene3D" id="3.10.590.10">
    <property type="entry name" value="ph1033 like domains"/>
    <property type="match status" value="1"/>
</dbReference>
<dbReference type="Pfam" id="PF04146">
    <property type="entry name" value="YTH"/>
    <property type="match status" value="1"/>
</dbReference>